<evidence type="ECO:0000313" key="1">
    <source>
        <dbReference type="EMBL" id="PHP68587.1"/>
    </source>
</evidence>
<dbReference type="AlphaFoldDB" id="A0A2G1QSR9"/>
<evidence type="ECO:0008006" key="3">
    <source>
        <dbReference type="Google" id="ProtNLM"/>
    </source>
</evidence>
<comment type="caution">
    <text evidence="1">The sequence shown here is derived from an EMBL/GenBank/DDBJ whole genome shotgun (WGS) entry which is preliminary data.</text>
</comment>
<reference evidence="1 2" key="1">
    <citation type="submission" date="2017-10" db="EMBL/GenBank/DDBJ databases">
        <title>Sedimentibacterium mangrovi gen. nov., sp. nov., a novel member of family Phyllobacteriacea isolated from mangrove sediment.</title>
        <authorList>
            <person name="Liao H."/>
            <person name="Tian Y."/>
        </authorList>
    </citation>
    <scope>NUCLEOTIDE SEQUENCE [LARGE SCALE GENOMIC DNA]</scope>
    <source>
        <strain evidence="1 2">X9-2-2</strain>
    </source>
</reference>
<dbReference type="Proteomes" id="UP000221168">
    <property type="component" value="Unassembled WGS sequence"/>
</dbReference>
<accession>A0A2G1QSR9</accession>
<organism evidence="1 2">
    <name type="scientific">Zhengella mangrovi</name>
    <dbReference type="NCBI Taxonomy" id="1982044"/>
    <lineage>
        <taxon>Bacteria</taxon>
        <taxon>Pseudomonadati</taxon>
        <taxon>Pseudomonadota</taxon>
        <taxon>Alphaproteobacteria</taxon>
        <taxon>Hyphomicrobiales</taxon>
        <taxon>Notoacmeibacteraceae</taxon>
        <taxon>Zhengella</taxon>
    </lineage>
</organism>
<keyword evidence="2" id="KW-1185">Reference proteome</keyword>
<protein>
    <recommendedName>
        <fullName evidence="3">ADP-ribosylglycohydrolase</fullName>
    </recommendedName>
</protein>
<name>A0A2G1QSR9_9HYPH</name>
<evidence type="ECO:0000313" key="2">
    <source>
        <dbReference type="Proteomes" id="UP000221168"/>
    </source>
</evidence>
<proteinExistence type="predicted"/>
<gene>
    <name evidence="1" type="ORF">CSC94_00860</name>
</gene>
<dbReference type="OrthoDB" id="7859238at2"/>
<dbReference type="RefSeq" id="WP_099302796.1">
    <property type="nucleotide sequence ID" value="NZ_PDVP01000001.1"/>
</dbReference>
<sequence length="129" mass="14298">MTEQPNDTRHFCPGCGAPQRHFARYPWYFCSSCLETATDAEGKVLVFGNASVSGGLSWGYRDRPGERDSRALEVVCLIGGRPVLVHEARFGGVVAEPIPDRPLLDDKHVVILNRTHRLEDARARLEPVG</sequence>
<dbReference type="EMBL" id="PDVP01000001">
    <property type="protein sequence ID" value="PHP68587.1"/>
    <property type="molecule type" value="Genomic_DNA"/>
</dbReference>